<feature type="compositionally biased region" description="Basic and acidic residues" evidence="1">
    <location>
        <begin position="115"/>
        <end position="126"/>
    </location>
</feature>
<dbReference type="PROSITE" id="PS50914">
    <property type="entry name" value="BON"/>
    <property type="match status" value="1"/>
</dbReference>
<proteinExistence type="predicted"/>
<dbReference type="STRING" id="500610.SAMN02799615_00149"/>
<accession>A0A1I1X897</accession>
<dbReference type="InterPro" id="IPR014004">
    <property type="entry name" value="Transpt-assoc_nodulatn_dom_bac"/>
</dbReference>
<dbReference type="Pfam" id="PF04972">
    <property type="entry name" value="BON"/>
    <property type="match status" value="1"/>
</dbReference>
<gene>
    <name evidence="3" type="ORF">SAMN02799615_00149</name>
</gene>
<feature type="compositionally biased region" description="Gly residues" evidence="1">
    <location>
        <begin position="160"/>
        <end position="171"/>
    </location>
</feature>
<feature type="compositionally biased region" description="Basic and acidic residues" evidence="1">
    <location>
        <begin position="178"/>
        <end position="190"/>
    </location>
</feature>
<keyword evidence="4" id="KW-1185">Reference proteome</keyword>
<evidence type="ECO:0000259" key="2">
    <source>
        <dbReference type="PROSITE" id="PS50914"/>
    </source>
</evidence>
<dbReference type="InterPro" id="IPR051686">
    <property type="entry name" value="Lipoprotein_DolP"/>
</dbReference>
<evidence type="ECO:0000313" key="3">
    <source>
        <dbReference type="EMBL" id="SFE03411.1"/>
    </source>
</evidence>
<dbReference type="Proteomes" id="UP000199477">
    <property type="component" value="Unassembled WGS sequence"/>
</dbReference>
<feature type="region of interest" description="Disordered" evidence="1">
    <location>
        <begin position="293"/>
        <end position="321"/>
    </location>
</feature>
<feature type="compositionally biased region" description="Basic and acidic residues" evidence="1">
    <location>
        <begin position="146"/>
        <end position="156"/>
    </location>
</feature>
<name>A0A1I1X897_9GAMM</name>
<organism evidence="3 4">
    <name type="scientific">Dyella marensis</name>
    <dbReference type="NCBI Taxonomy" id="500610"/>
    <lineage>
        <taxon>Bacteria</taxon>
        <taxon>Pseudomonadati</taxon>
        <taxon>Pseudomonadota</taxon>
        <taxon>Gammaproteobacteria</taxon>
        <taxon>Lysobacterales</taxon>
        <taxon>Rhodanobacteraceae</taxon>
        <taxon>Dyella</taxon>
    </lineage>
</organism>
<dbReference type="RefSeq" id="WP_051548433.1">
    <property type="nucleotide sequence ID" value="NZ_FONH01000001.1"/>
</dbReference>
<feature type="region of interest" description="Disordered" evidence="1">
    <location>
        <begin position="1"/>
        <end position="229"/>
    </location>
</feature>
<dbReference type="PANTHER" id="PTHR34606">
    <property type="entry name" value="BON DOMAIN-CONTAINING PROTEIN"/>
    <property type="match status" value="1"/>
</dbReference>
<dbReference type="InterPro" id="IPR007055">
    <property type="entry name" value="BON_dom"/>
</dbReference>
<dbReference type="SMART" id="SM00749">
    <property type="entry name" value="BON"/>
    <property type="match status" value="1"/>
</dbReference>
<evidence type="ECO:0000313" key="4">
    <source>
        <dbReference type="Proteomes" id="UP000199477"/>
    </source>
</evidence>
<feature type="compositionally biased region" description="Low complexity" evidence="1">
    <location>
        <begin position="308"/>
        <end position="321"/>
    </location>
</feature>
<feature type="domain" description="BON" evidence="2">
    <location>
        <begin position="228"/>
        <end position="296"/>
    </location>
</feature>
<dbReference type="Gene3D" id="3.30.1340.30">
    <property type="match status" value="1"/>
</dbReference>
<sequence length="321" mass="36382">MKHRHQHPSYQQRGGYGVHDEEWRYGQRGGGPWQSSGRREQGQNPQGRRAGPSQRDYDRYGPQSDYLSATAEGYGDIDENYLPPAWDEAGPQHGGYRNTFASDTTGYGYGNERPAPSRERWQDDYPRGFAGYGNDREGRLQGPYGTRRDYGQRESLRFGQGYGSPSGGASWGGPRWNDPQHRDYQADYGRRQYARSPTDFMDERYPFGRDYGAGPSHYRQGPKGYQRSDERINEDVCERLSEDPHIDASEIEVSVQGGVVTLTGTVPSRYMKHLAEDCADRCFGVKDVENRVRVQQQDHRDEELRSSTAGAGTYAGTAQKH</sequence>
<dbReference type="PANTHER" id="PTHR34606:SF15">
    <property type="entry name" value="BON DOMAIN-CONTAINING PROTEIN"/>
    <property type="match status" value="1"/>
</dbReference>
<evidence type="ECO:0000256" key="1">
    <source>
        <dbReference type="SAM" id="MobiDB-lite"/>
    </source>
</evidence>
<protein>
    <submittedName>
        <fullName evidence="3">BON domain-containing protein</fullName>
    </submittedName>
</protein>
<reference evidence="4" key="1">
    <citation type="submission" date="2016-10" db="EMBL/GenBank/DDBJ databases">
        <authorList>
            <person name="Varghese N."/>
            <person name="Submissions S."/>
        </authorList>
    </citation>
    <scope>NUCLEOTIDE SEQUENCE [LARGE SCALE GENOMIC DNA]</scope>
    <source>
        <strain evidence="4">UNC178MFTsu3.1</strain>
    </source>
</reference>
<dbReference type="EMBL" id="FONH01000001">
    <property type="protein sequence ID" value="SFE03411.1"/>
    <property type="molecule type" value="Genomic_DNA"/>
</dbReference>
<feature type="compositionally biased region" description="Basic and acidic residues" evidence="1">
    <location>
        <begin position="293"/>
        <end position="305"/>
    </location>
</feature>
<dbReference type="AlphaFoldDB" id="A0A1I1X897"/>